<comment type="caution">
    <text evidence="1">The sequence shown here is derived from an EMBL/GenBank/DDBJ whole genome shotgun (WGS) entry which is preliminary data.</text>
</comment>
<accession>A0A5B7D8A9</accession>
<dbReference type="AlphaFoldDB" id="A0A5B7D8A9"/>
<protein>
    <submittedName>
        <fullName evidence="1">Uncharacterized protein</fullName>
    </submittedName>
</protein>
<keyword evidence="2" id="KW-1185">Reference proteome</keyword>
<sequence length="79" mass="8722">MQCKPNNNTVTTRWHRFSDGLYFFILRARKTFELKTCVAPGANAAAANQTPPFNDHTNLHLPQSGLAIKGPGRQSLALV</sequence>
<dbReference type="Proteomes" id="UP000324222">
    <property type="component" value="Unassembled WGS sequence"/>
</dbReference>
<reference evidence="1 2" key="1">
    <citation type="submission" date="2019-05" db="EMBL/GenBank/DDBJ databases">
        <title>Another draft genome of Portunus trituberculatus and its Hox gene families provides insights of decapod evolution.</title>
        <authorList>
            <person name="Jeong J.-H."/>
            <person name="Song I."/>
            <person name="Kim S."/>
            <person name="Choi T."/>
            <person name="Kim D."/>
            <person name="Ryu S."/>
            <person name="Kim W."/>
        </authorList>
    </citation>
    <scope>NUCLEOTIDE SEQUENCE [LARGE SCALE GENOMIC DNA]</scope>
    <source>
        <tissue evidence="1">Muscle</tissue>
    </source>
</reference>
<evidence type="ECO:0000313" key="1">
    <source>
        <dbReference type="EMBL" id="MPC17455.1"/>
    </source>
</evidence>
<proteinExistence type="predicted"/>
<name>A0A5B7D8A9_PORTR</name>
<dbReference type="EMBL" id="VSRR010000590">
    <property type="protein sequence ID" value="MPC17455.1"/>
    <property type="molecule type" value="Genomic_DNA"/>
</dbReference>
<evidence type="ECO:0000313" key="2">
    <source>
        <dbReference type="Proteomes" id="UP000324222"/>
    </source>
</evidence>
<gene>
    <name evidence="1" type="ORF">E2C01_010313</name>
</gene>
<organism evidence="1 2">
    <name type="scientific">Portunus trituberculatus</name>
    <name type="common">Swimming crab</name>
    <name type="synonym">Neptunus trituberculatus</name>
    <dbReference type="NCBI Taxonomy" id="210409"/>
    <lineage>
        <taxon>Eukaryota</taxon>
        <taxon>Metazoa</taxon>
        <taxon>Ecdysozoa</taxon>
        <taxon>Arthropoda</taxon>
        <taxon>Crustacea</taxon>
        <taxon>Multicrustacea</taxon>
        <taxon>Malacostraca</taxon>
        <taxon>Eumalacostraca</taxon>
        <taxon>Eucarida</taxon>
        <taxon>Decapoda</taxon>
        <taxon>Pleocyemata</taxon>
        <taxon>Brachyura</taxon>
        <taxon>Eubrachyura</taxon>
        <taxon>Portunoidea</taxon>
        <taxon>Portunidae</taxon>
        <taxon>Portuninae</taxon>
        <taxon>Portunus</taxon>
    </lineage>
</organism>